<dbReference type="EMBL" id="AWGJ01000011">
    <property type="protein sequence ID" value="ODN74505.1"/>
    <property type="molecule type" value="Genomic_DNA"/>
</dbReference>
<accession>A0A1E3HED3</accession>
<evidence type="ECO:0000313" key="2">
    <source>
        <dbReference type="EMBL" id="ODN74505.1"/>
    </source>
</evidence>
<comment type="caution">
    <text evidence="2">The sequence shown here is derived from an EMBL/GenBank/DDBJ whole genome shotgun (WGS) entry which is preliminary data.</text>
</comment>
<organism evidence="2 3">
    <name type="scientific">Cryptococcus amylolentus CBS 6039</name>
    <dbReference type="NCBI Taxonomy" id="1295533"/>
    <lineage>
        <taxon>Eukaryota</taxon>
        <taxon>Fungi</taxon>
        <taxon>Dikarya</taxon>
        <taxon>Basidiomycota</taxon>
        <taxon>Agaricomycotina</taxon>
        <taxon>Tremellomycetes</taxon>
        <taxon>Tremellales</taxon>
        <taxon>Cryptococcaceae</taxon>
        <taxon>Cryptococcus</taxon>
    </lineage>
</organism>
<dbReference type="GeneID" id="30158191"/>
<reference evidence="2 3" key="1">
    <citation type="submission" date="2016-06" db="EMBL/GenBank/DDBJ databases">
        <title>Evolution of pathogenesis and genome organization in the Tremellales.</title>
        <authorList>
            <person name="Cuomo C."/>
            <person name="Litvintseva A."/>
            <person name="Heitman J."/>
            <person name="Chen Y."/>
            <person name="Sun S."/>
            <person name="Springer D."/>
            <person name="Dromer F."/>
            <person name="Young S."/>
            <person name="Zeng Q."/>
            <person name="Chapman S."/>
            <person name="Gujja S."/>
            <person name="Saif S."/>
            <person name="Birren B."/>
        </authorList>
    </citation>
    <scope>NUCLEOTIDE SEQUENCE [LARGE SCALE GENOMIC DNA]</scope>
    <source>
        <strain evidence="2 3">CBS 6039</strain>
    </source>
</reference>
<name>A0A1E3HED3_9TREE</name>
<keyword evidence="3" id="KW-1185">Reference proteome</keyword>
<dbReference type="AlphaFoldDB" id="A0A1E3HED3"/>
<dbReference type="Proteomes" id="UP000094065">
    <property type="component" value="Unassembled WGS sequence"/>
</dbReference>
<dbReference type="RefSeq" id="XP_018990286.1">
    <property type="nucleotide sequence ID" value="XM_019141479.1"/>
</dbReference>
<feature type="region of interest" description="Disordered" evidence="1">
    <location>
        <begin position="1"/>
        <end position="21"/>
    </location>
</feature>
<dbReference type="OrthoDB" id="10623245at2759"/>
<gene>
    <name evidence="2" type="ORF">L202_06882</name>
</gene>
<protein>
    <submittedName>
        <fullName evidence="2">Uncharacterized protein</fullName>
    </submittedName>
</protein>
<proteinExistence type="predicted"/>
<sequence length="73" mass="7778">MSPWNSTATSPTLVPSPTMPSTPDLDLAALYLGGDAAPEMMGRKISEPECRAKSRGITSRLRTLVGWGTVESE</sequence>
<evidence type="ECO:0000256" key="1">
    <source>
        <dbReference type="SAM" id="MobiDB-lite"/>
    </source>
</evidence>
<evidence type="ECO:0000313" key="3">
    <source>
        <dbReference type="Proteomes" id="UP000094065"/>
    </source>
</evidence>